<gene>
    <name evidence="3" type="ORF">MKW98_019783</name>
</gene>
<evidence type="ECO:0000256" key="1">
    <source>
        <dbReference type="SAM" id="SignalP"/>
    </source>
</evidence>
<dbReference type="EMBL" id="JAJJMB010001902">
    <property type="protein sequence ID" value="KAI3954652.1"/>
    <property type="molecule type" value="Genomic_DNA"/>
</dbReference>
<dbReference type="PANTHER" id="PTHR31589:SF110">
    <property type="entry name" value="PROTEIN, PUTATIVE (DUF239)-RELATED"/>
    <property type="match status" value="1"/>
</dbReference>
<dbReference type="Pfam" id="PF03080">
    <property type="entry name" value="Neprosin"/>
    <property type="match status" value="1"/>
</dbReference>
<name>A0AAD4TFR0_9MAGN</name>
<feature type="domain" description="Neprosin PEP catalytic" evidence="2">
    <location>
        <begin position="138"/>
        <end position="392"/>
    </location>
</feature>
<comment type="caution">
    <text evidence="3">The sequence shown here is derived from an EMBL/GenBank/DDBJ whole genome shotgun (WGS) entry which is preliminary data.</text>
</comment>
<keyword evidence="4" id="KW-1185">Reference proteome</keyword>
<dbReference type="InterPro" id="IPR004314">
    <property type="entry name" value="Neprosin"/>
</dbReference>
<evidence type="ECO:0000259" key="2">
    <source>
        <dbReference type="PROSITE" id="PS52045"/>
    </source>
</evidence>
<accession>A0AAD4TFR0</accession>
<organism evidence="3 4">
    <name type="scientific">Papaver atlanticum</name>
    <dbReference type="NCBI Taxonomy" id="357466"/>
    <lineage>
        <taxon>Eukaryota</taxon>
        <taxon>Viridiplantae</taxon>
        <taxon>Streptophyta</taxon>
        <taxon>Embryophyta</taxon>
        <taxon>Tracheophyta</taxon>
        <taxon>Spermatophyta</taxon>
        <taxon>Magnoliopsida</taxon>
        <taxon>Ranunculales</taxon>
        <taxon>Papaveraceae</taxon>
        <taxon>Papaveroideae</taxon>
        <taxon>Papaver</taxon>
    </lineage>
</organism>
<dbReference type="Pfam" id="PF14365">
    <property type="entry name" value="Neprosin_AP"/>
    <property type="match status" value="1"/>
</dbReference>
<dbReference type="AlphaFoldDB" id="A0AAD4TFR0"/>
<evidence type="ECO:0000313" key="4">
    <source>
        <dbReference type="Proteomes" id="UP001202328"/>
    </source>
</evidence>
<reference evidence="3" key="1">
    <citation type="submission" date="2022-04" db="EMBL/GenBank/DDBJ databases">
        <title>A functionally conserved STORR gene fusion in Papaver species that diverged 16.8 million years ago.</title>
        <authorList>
            <person name="Catania T."/>
        </authorList>
    </citation>
    <scope>NUCLEOTIDE SEQUENCE</scope>
    <source>
        <strain evidence="3">S-188037</strain>
    </source>
</reference>
<dbReference type="Proteomes" id="UP001202328">
    <property type="component" value="Unassembled WGS sequence"/>
</dbReference>
<dbReference type="InterPro" id="IPR053168">
    <property type="entry name" value="Glutamic_endopeptidase"/>
</dbReference>
<protein>
    <recommendedName>
        <fullName evidence="2">Neprosin PEP catalytic domain-containing protein</fullName>
    </recommendedName>
</protein>
<feature type="signal peptide" evidence="1">
    <location>
        <begin position="1"/>
        <end position="28"/>
    </location>
</feature>
<evidence type="ECO:0000313" key="3">
    <source>
        <dbReference type="EMBL" id="KAI3954652.1"/>
    </source>
</evidence>
<sequence length="392" mass="44757">MSSKSLVIELVAVIALINLCLENYGAEGINHRKISKKEDMEFDKQLKILNKPPIKTIQTEFGDVYDCINIYKQPAFDHPLLRNHKIQMQPNLIHEQQADEPNPGMFSSVDRYKFEGCPPETVPIRRTTKKDLINAKNLFQRMKQRHYVAVQPDAEKTFYGAKARLSITNPIVQSSQFSTSQIWIMDGPIEDVNSIEFGWAVYPELFGDNRTRVFGLWTADGFKDKGCFNMLCSGFVQFDRVYSFGEPLREGTYGKEQRGFDFSVQRDSKGNWWFINGRDNAKIGYWPKEIFTHLQDHATTIAYGGSAGAAPDKPYPPMGYGRLPVFDSRITSCMLQMKVVAEEEGNFEDFDWWDVQIRRDTKPSCYDIIFPGEYLLSGLIMLFGGPGGGDCH</sequence>
<keyword evidence="1" id="KW-0732">Signal</keyword>
<dbReference type="PROSITE" id="PS52045">
    <property type="entry name" value="NEPROSIN_PEP_CD"/>
    <property type="match status" value="1"/>
</dbReference>
<dbReference type="Gene3D" id="3.90.1320.10">
    <property type="entry name" value="Outer-capsid protein sigma 3, large lobe"/>
    <property type="match status" value="1"/>
</dbReference>
<proteinExistence type="predicted"/>
<feature type="chain" id="PRO_5042079963" description="Neprosin PEP catalytic domain-containing protein" evidence="1">
    <location>
        <begin position="29"/>
        <end position="392"/>
    </location>
</feature>
<dbReference type="PANTHER" id="PTHR31589">
    <property type="entry name" value="PROTEIN, PUTATIVE (DUF239)-RELATED-RELATED"/>
    <property type="match status" value="1"/>
</dbReference>
<dbReference type="InterPro" id="IPR025521">
    <property type="entry name" value="Neprosin_propep"/>
</dbReference>